<evidence type="ECO:0008006" key="4">
    <source>
        <dbReference type="Google" id="ProtNLM"/>
    </source>
</evidence>
<accession>A0ABS1KTF9</accession>
<keyword evidence="3" id="KW-1185">Reference proteome</keyword>
<evidence type="ECO:0000313" key="3">
    <source>
        <dbReference type="Proteomes" id="UP000613030"/>
    </source>
</evidence>
<feature type="transmembrane region" description="Helical" evidence="1">
    <location>
        <begin position="101"/>
        <end position="122"/>
    </location>
</feature>
<gene>
    <name evidence="2" type="ORF">JI741_15980</name>
</gene>
<feature type="transmembrane region" description="Helical" evidence="1">
    <location>
        <begin position="131"/>
        <end position="149"/>
    </location>
</feature>
<keyword evidence="1" id="KW-1133">Transmembrane helix</keyword>
<proteinExistence type="predicted"/>
<dbReference type="RefSeq" id="WP_202011272.1">
    <property type="nucleotide sequence ID" value="NZ_JAERRB010000005.1"/>
</dbReference>
<evidence type="ECO:0000256" key="1">
    <source>
        <dbReference type="SAM" id="Phobius"/>
    </source>
</evidence>
<keyword evidence="1" id="KW-0472">Membrane</keyword>
<evidence type="ECO:0000313" key="2">
    <source>
        <dbReference type="EMBL" id="MBL0742725.1"/>
    </source>
</evidence>
<sequence>MKNFEKFAIVTSLSLFLLRTFTTYGSDGVFFLTMTALAIFYLIFGFFLVNNFTFTGIFNRAAYQSLSTLRILGSACVGFLLGPLVLSTIFLFFNYSGGMNLYFIGVGSTTPLLVISAVKYVLTKDVFYRDNIFRSAFWLAFPTVVLFITNPPAAF</sequence>
<name>A0ABS1KTF9_9BACT</name>
<dbReference type="EMBL" id="JAERRB010000005">
    <property type="protein sequence ID" value="MBL0742725.1"/>
    <property type="molecule type" value="Genomic_DNA"/>
</dbReference>
<feature type="transmembrane region" description="Helical" evidence="1">
    <location>
        <begin position="71"/>
        <end position="95"/>
    </location>
</feature>
<protein>
    <recommendedName>
        <fullName evidence="4">Polysaccharide biosynthesis protein</fullName>
    </recommendedName>
</protein>
<keyword evidence="1" id="KW-0812">Transmembrane</keyword>
<organism evidence="2 3">
    <name type="scientific">Chryseolinea lacunae</name>
    <dbReference type="NCBI Taxonomy" id="2801331"/>
    <lineage>
        <taxon>Bacteria</taxon>
        <taxon>Pseudomonadati</taxon>
        <taxon>Bacteroidota</taxon>
        <taxon>Cytophagia</taxon>
        <taxon>Cytophagales</taxon>
        <taxon>Fulvivirgaceae</taxon>
        <taxon>Chryseolinea</taxon>
    </lineage>
</organism>
<reference evidence="2 3" key="1">
    <citation type="submission" date="2021-01" db="EMBL/GenBank/DDBJ databases">
        <title>Chryseolinea sp. Jin1 Genome sequencing and assembly.</title>
        <authorList>
            <person name="Kim I."/>
        </authorList>
    </citation>
    <scope>NUCLEOTIDE SEQUENCE [LARGE SCALE GENOMIC DNA]</scope>
    <source>
        <strain evidence="2 3">Jin1</strain>
    </source>
</reference>
<feature type="transmembrane region" description="Helical" evidence="1">
    <location>
        <begin position="35"/>
        <end position="59"/>
    </location>
</feature>
<dbReference type="Proteomes" id="UP000613030">
    <property type="component" value="Unassembled WGS sequence"/>
</dbReference>
<comment type="caution">
    <text evidence="2">The sequence shown here is derived from an EMBL/GenBank/DDBJ whole genome shotgun (WGS) entry which is preliminary data.</text>
</comment>